<evidence type="ECO:0000259" key="3">
    <source>
        <dbReference type="PROSITE" id="PS50030"/>
    </source>
</evidence>
<dbReference type="KEGG" id="ngr:NAEGRDRAFT_66654"/>
<protein>
    <submittedName>
        <fullName evidence="5">E3 ubiquitin protein ligase UPL1</fullName>
    </submittedName>
</protein>
<dbReference type="Gene3D" id="1.10.418.10">
    <property type="entry name" value="Calponin-like domain"/>
    <property type="match status" value="1"/>
</dbReference>
<dbReference type="Pfam" id="PF06025">
    <property type="entry name" value="DUF913"/>
    <property type="match status" value="1"/>
</dbReference>
<dbReference type="PROSITE" id="PS50030">
    <property type="entry name" value="UBA"/>
    <property type="match status" value="1"/>
</dbReference>
<gene>
    <name evidence="5" type="ORF">NAEGRDRAFT_66654</name>
</gene>
<proteinExistence type="predicted"/>
<evidence type="ECO:0000313" key="6">
    <source>
        <dbReference type="Proteomes" id="UP000006671"/>
    </source>
</evidence>
<dbReference type="SMART" id="SM00165">
    <property type="entry name" value="UBA"/>
    <property type="match status" value="1"/>
</dbReference>
<evidence type="ECO:0000256" key="1">
    <source>
        <dbReference type="SAM" id="Coils"/>
    </source>
</evidence>
<evidence type="ECO:0000259" key="4">
    <source>
        <dbReference type="PROSITE" id="PS51232"/>
    </source>
</evidence>
<accession>D2VCQ3</accession>
<feature type="compositionally biased region" description="Low complexity" evidence="2">
    <location>
        <begin position="1391"/>
        <end position="1407"/>
    </location>
</feature>
<name>D2VCQ3_NAEGR</name>
<dbReference type="PROSITE" id="PS51232">
    <property type="entry name" value="GBD_FH3"/>
    <property type="match status" value="1"/>
</dbReference>
<dbReference type="InterPro" id="IPR003903">
    <property type="entry name" value="UIM_dom"/>
</dbReference>
<sequence>MTECHQHFTKLQRLMIKDWLGQLVPDKKSKSDSDDLHLLLKDGVVLVKLICNIANINPRDHLASISLEPQGNSTLIENNIQFFLDKCRELFNIDPEWNVSTLVNNLDIHAICDTFYKISELLERHSYEGPLLSTHKRMKSSSSSSGNRDNRLFKTSSIIEELKQVSVGFVLSRLTTELNKNDPEYISTLASIFKFKDLTWCQDFSNMGGVTLIGKIIAKLNYVYRTQKHKFIQGNYIYCLLILLEKEVFAPFTNADSVAFISSLTKLIDKKESLVTRKYILDILFLICNHSEEGFWIVLTGFFETFKTKHTKTLKHPFDEMLDSMAWQRDDLYRAKVFSLISSMVSCPQDGFVRGRMLSTFKNLGIENIITSIENSHNVTNPVDSFLREKMKEFEEVSKKNSQQPTTINSSDSVQSLKCLFLDLGIDNPSGIFFLLESIKRKQNSQPITSESSMTISEENEYRMLQKLVRLQKRKLDKLEDNLKEKEKISTEKFSLSEEEIKSMNDLVEITDLKLKLSNILKDVTSKEKELKTIILPSKPEDLSKVIKQIITESSDEFLMACKRTVLEQWSDILNKFDEILEKIITKSNILSFGEKSSKKQKQTSKEQKQCQKTPHTEMILSILDMSLMIVKNTKIGYSQYSSLDRLTYLLNSENLDILHLVLQICLSCFKKNSMISKGVVEHPPTFIHKLNFIAKGYGKDSTQFCYDETISDETLKLGTSVKFKVVTEDLEHEFRSEELQEEELVIEDVKKTAPDALTLWNDLIKKEGSIVSKLTINKKFDLWTRIRMAYAFYNLETRRKFLVSRFNSFSVLLYVSKKDLTSLEIIPEVSKSIEKDKRGELKLPKEVAISLLEFYISISVFKSSRLQTAALQTLTLTTNIYSGLLQGWLQKLINVYVNGEVTDPSDYITDRLYLETLLDLFVSISRTANGSKHLNDSGIANEITTLLYAKDELVVMKCISIVELFLDPKSGVQTAPTVLSDCIKLFSDIIEVSQSKITKLEESNTEKSDGSSNTIVFKVLSPYQSPTLSSLLRIISSAYSRHDTTNTEILEERQMNNINFVVKNYTWFGPANFACIIDLIYTLIAKDVANISIIRSFGTFDLILDIAKNGVPPYAKVLHNILLLINSLCLNQDFREKLASDDTFYNYLRIFLNEKYSKAIKKDVGFSIGSEIAALSKTYPALKENIVNSVVKIMNELLEKLEQANLEEGKNGHPIFMLASQFVLAIGIIVHDNATLFVDKGFFPVLLKITDLSLVPSTQNAIEPMRYIVVFKDLIRSHSTLVYEGMSEILNSKLGALNAGELEFEKFSTIKTIFALTTIIEIMSNCFEQSEDSFVEVWKNKKGDVLTDLARLESKVRLYIAKSKPQILKDEIAALKRKKPIVSEEKTLDTSTTSITSSSSAASSSAETKPVEETQEEIGARSLRKFNNNTISSYLTLIFRFYQSLQRAIFELIEHDGQAESILKAKEIAGLLVQNFSVSVTEAQKVLNDENLSWTVKAAHVHSLMTLIYSVVISETYRNLNTLVLDNMLSKGVIDSIMKLYVDLVNLILSQDVKKPSKPESADPIYLFEYESSEYGIASACLEDFTAFLQKITSANYAAQSPITAKLFALDGFKVSELTTKVQKKVAGAVAKVWNHENIEKGSTTFLICLINVVGHIIKGCDTSKKETSPVKEDEDKVNQLMEMGFTQKDARAALRGANNDVMVAAEWILNNTIPKEVEEEEEEEDEDELSKAIRMSMVESGMMNDEEDKTDYSVVLEEESDKWLTARLFTKGLAYACIDVLSIFAKKKDTLKDFVVNAAIERLTNEPKNASNAQTIEQILLNIVCDKDNTKSIMRNILKRRHPKTAGSRLTVRLFLAENASLIERNPSIFFGLVKEMFQINRNRFIETKDAPTEEAATQSSSSNGETAKTLLYKLVSYIIEKPKESRIYLEVLGTFVSACDLYESLIEYTNDNLDSNMKGDNKFIHFLLTSFMDPQSTVGGTSLLIEICSKKPHLVFNEISNILQIESSHKIITFIGSFLLQLALSVSNPNHLAILMIKYDILRLLIASSERIDSQKEAVMHLILSVVQKFVESTPKNYIITKSKNSSAATSESNNTASTTESNNDASSSEQAPSDEEQVNTLELTRERQLALSRIV</sequence>
<dbReference type="GeneID" id="8852933"/>
<dbReference type="Proteomes" id="UP000006671">
    <property type="component" value="Unassembled WGS sequence"/>
</dbReference>
<reference evidence="5 6" key="1">
    <citation type="journal article" date="2010" name="Cell">
        <title>The genome of Naegleria gruberi illuminates early eukaryotic versatility.</title>
        <authorList>
            <person name="Fritz-Laylin L.K."/>
            <person name="Prochnik S.E."/>
            <person name="Ginger M.L."/>
            <person name="Dacks J.B."/>
            <person name="Carpenter M.L."/>
            <person name="Field M.C."/>
            <person name="Kuo A."/>
            <person name="Paredez A."/>
            <person name="Chapman J."/>
            <person name="Pham J."/>
            <person name="Shu S."/>
            <person name="Neupane R."/>
            <person name="Cipriano M."/>
            <person name="Mancuso J."/>
            <person name="Tu H."/>
            <person name="Salamov A."/>
            <person name="Lindquist E."/>
            <person name="Shapiro H."/>
            <person name="Lucas S."/>
            <person name="Grigoriev I.V."/>
            <person name="Cande W.Z."/>
            <person name="Fulton C."/>
            <person name="Rokhsar D.S."/>
            <person name="Dawson S.C."/>
        </authorList>
    </citation>
    <scope>NUCLEOTIDE SEQUENCE [LARGE SCALE GENOMIC DNA]</scope>
    <source>
        <strain evidence="5 6">NEG-M</strain>
    </source>
</reference>
<evidence type="ECO:0000313" key="5">
    <source>
        <dbReference type="EMBL" id="EFC45459.1"/>
    </source>
</evidence>
<dbReference type="InterPro" id="IPR009060">
    <property type="entry name" value="UBA-like_sf"/>
</dbReference>
<dbReference type="InParanoid" id="D2VCQ3"/>
<dbReference type="InterPro" id="IPR036872">
    <property type="entry name" value="CH_dom_sf"/>
</dbReference>
<feature type="compositionally biased region" description="Low complexity" evidence="2">
    <location>
        <begin position="2086"/>
        <end position="2113"/>
    </location>
</feature>
<feature type="region of interest" description="Disordered" evidence="2">
    <location>
        <begin position="1388"/>
        <end position="1419"/>
    </location>
</feature>
<dbReference type="CDD" id="cd14308">
    <property type="entry name" value="UBA_Mud1_like"/>
    <property type="match status" value="1"/>
</dbReference>
<dbReference type="InterPro" id="IPR014768">
    <property type="entry name" value="GBD/FH3_dom"/>
</dbReference>
<dbReference type="RefSeq" id="XP_002678203.1">
    <property type="nucleotide sequence ID" value="XM_002678157.1"/>
</dbReference>
<dbReference type="PROSITE" id="PS50330">
    <property type="entry name" value="UIM"/>
    <property type="match status" value="1"/>
</dbReference>
<dbReference type="STRING" id="5762.D2VCQ3"/>
<evidence type="ECO:0000256" key="2">
    <source>
        <dbReference type="SAM" id="MobiDB-lite"/>
    </source>
</evidence>
<dbReference type="Pfam" id="PF00627">
    <property type="entry name" value="UBA"/>
    <property type="match status" value="1"/>
</dbReference>
<dbReference type="CDD" id="cd00014">
    <property type="entry name" value="CH_SF"/>
    <property type="match status" value="1"/>
</dbReference>
<dbReference type="SUPFAM" id="SSF47576">
    <property type="entry name" value="Calponin-homology domain, CH-domain"/>
    <property type="match status" value="1"/>
</dbReference>
<dbReference type="Gene3D" id="1.25.10.10">
    <property type="entry name" value="Leucine-rich Repeat Variant"/>
    <property type="match status" value="1"/>
</dbReference>
<dbReference type="EMBL" id="GG738863">
    <property type="protein sequence ID" value="EFC45459.1"/>
    <property type="molecule type" value="Genomic_DNA"/>
</dbReference>
<organism evidence="6">
    <name type="scientific">Naegleria gruberi</name>
    <name type="common">Amoeba</name>
    <dbReference type="NCBI Taxonomy" id="5762"/>
    <lineage>
        <taxon>Eukaryota</taxon>
        <taxon>Discoba</taxon>
        <taxon>Heterolobosea</taxon>
        <taxon>Tetramitia</taxon>
        <taxon>Eutetramitia</taxon>
        <taxon>Vahlkampfiidae</taxon>
        <taxon>Naegleria</taxon>
    </lineage>
</organism>
<dbReference type="SUPFAM" id="SSF46934">
    <property type="entry name" value="UBA-like"/>
    <property type="match status" value="1"/>
</dbReference>
<dbReference type="InterPro" id="IPR011989">
    <property type="entry name" value="ARM-like"/>
</dbReference>
<feature type="coiled-coil region" evidence="1">
    <location>
        <begin position="462"/>
        <end position="489"/>
    </location>
</feature>
<dbReference type="VEuPathDB" id="AmoebaDB:NAEGRDRAFT_66654"/>
<dbReference type="InterPro" id="IPR010314">
    <property type="entry name" value="E3_Ub_ligase_DUF913"/>
</dbReference>
<dbReference type="InterPro" id="IPR016024">
    <property type="entry name" value="ARM-type_fold"/>
</dbReference>
<feature type="domain" description="UBA" evidence="3">
    <location>
        <begin position="1673"/>
        <end position="1713"/>
    </location>
</feature>
<dbReference type="OrthoDB" id="8068875at2759"/>
<dbReference type="OMA" id="IMIKERY"/>
<keyword evidence="1" id="KW-0175">Coiled coil</keyword>
<dbReference type="Gene3D" id="1.10.8.10">
    <property type="entry name" value="DNA helicase RuvA subunit, C-terminal domain"/>
    <property type="match status" value="1"/>
</dbReference>
<feature type="region of interest" description="Disordered" evidence="2">
    <location>
        <begin position="2086"/>
        <end position="2125"/>
    </location>
</feature>
<feature type="domain" description="GBD/FH3" evidence="4">
    <location>
        <begin position="72"/>
        <end position="501"/>
    </location>
</feature>
<dbReference type="SUPFAM" id="SSF48371">
    <property type="entry name" value="ARM repeat"/>
    <property type="match status" value="2"/>
</dbReference>
<dbReference type="eggNOG" id="KOG0939">
    <property type="taxonomic scope" value="Eukaryota"/>
</dbReference>
<keyword evidence="6" id="KW-1185">Reference proteome</keyword>
<dbReference type="InterPro" id="IPR015940">
    <property type="entry name" value="UBA"/>
</dbReference>